<name>A0A6M8FHQ8_9GAMM</name>
<reference evidence="1" key="1">
    <citation type="submission" date="2020-07" db="EMBL/GenBank/DDBJ databases">
        <title>Nitrate ammonifying Pseudomonas campi sp. nov. isolated from German agricultural grassland.</title>
        <authorList>
            <person name="Timsy T."/>
            <person name="Ulrich A."/>
            <person name="Spanner T."/>
            <person name="Foesel B."/>
            <person name="Kolb S."/>
            <person name="Horn M.A."/>
            <person name="Behrendt U."/>
        </authorList>
    </citation>
    <scope>NUCLEOTIDE SEQUENCE</scope>
    <source>
        <strain evidence="1">S1-A32-2</strain>
    </source>
</reference>
<evidence type="ECO:0000313" key="1">
    <source>
        <dbReference type="EMBL" id="QKE63600.1"/>
    </source>
</evidence>
<dbReference type="KEGG" id="pcam:HNE05_09595"/>
<dbReference type="NCBIfam" id="NF041597">
    <property type="entry name" value="T3SS_coreg_PtrC"/>
    <property type="match status" value="1"/>
</dbReference>
<keyword evidence="2" id="KW-1185">Reference proteome</keyword>
<gene>
    <name evidence="1" type="ORF">HNE05_09595</name>
</gene>
<proteinExistence type="predicted"/>
<dbReference type="RefSeq" id="WP_173207384.1">
    <property type="nucleotide sequence ID" value="NZ_CP053697.2"/>
</dbReference>
<dbReference type="Proteomes" id="UP000501379">
    <property type="component" value="Chromosome"/>
</dbReference>
<dbReference type="AlphaFoldDB" id="A0A6M8FHQ8"/>
<dbReference type="EMBL" id="CP053697">
    <property type="protein sequence ID" value="QKE63600.1"/>
    <property type="molecule type" value="Genomic_DNA"/>
</dbReference>
<evidence type="ECO:0000313" key="2">
    <source>
        <dbReference type="Proteomes" id="UP000501379"/>
    </source>
</evidence>
<dbReference type="InterPro" id="IPR048081">
    <property type="entry name" value="T3SS_coreg_PtrC-like"/>
</dbReference>
<sequence>MTINEAFSSTRTYGVTYASLDESGLRFESEATVHLEDGSLMTLRMPTRQDEKLDIHEVVCMQNGWCQAA</sequence>
<protein>
    <submittedName>
        <fullName evidence="1">Uncharacterized protein</fullName>
    </submittedName>
</protein>
<accession>A0A6M8FHQ8</accession>
<organism evidence="1 2">
    <name type="scientific">Aquipseudomonas campi</name>
    <dbReference type="NCBI Taxonomy" id="2731681"/>
    <lineage>
        <taxon>Bacteria</taxon>
        <taxon>Pseudomonadati</taxon>
        <taxon>Pseudomonadota</taxon>
        <taxon>Gammaproteobacteria</taxon>
        <taxon>Pseudomonadales</taxon>
        <taxon>Pseudomonadaceae</taxon>
        <taxon>Aquipseudomonas</taxon>
    </lineage>
</organism>